<dbReference type="Pfam" id="PF03239">
    <property type="entry name" value="FTR1"/>
    <property type="match status" value="1"/>
</dbReference>
<evidence type="ECO:0008006" key="9">
    <source>
        <dbReference type="Google" id="ProtNLM"/>
    </source>
</evidence>
<feature type="transmembrane region" description="Helical" evidence="6">
    <location>
        <begin position="272"/>
        <end position="292"/>
    </location>
</feature>
<keyword evidence="8" id="KW-1185">Reference proteome</keyword>
<name>A0A1J1LGR8_9CYAN</name>
<accession>A0A1J1LGR8</accession>
<proteinExistence type="inferred from homology"/>
<dbReference type="RefSeq" id="WP_072717750.1">
    <property type="nucleotide sequence ID" value="NZ_LN889782.1"/>
</dbReference>
<dbReference type="PANTHER" id="PTHR31632:SF2">
    <property type="entry name" value="PLASMA MEMBRANE IRON PERMEASE"/>
    <property type="match status" value="1"/>
</dbReference>
<evidence type="ECO:0000256" key="1">
    <source>
        <dbReference type="ARBA" id="ARBA00004141"/>
    </source>
</evidence>
<comment type="subcellular location">
    <subcellularLocation>
        <location evidence="1">Membrane</location>
        <topology evidence="1">Multi-pass membrane protein</topology>
    </subcellularLocation>
</comment>
<comment type="similarity">
    <text evidence="2">Belongs to the oxidase-dependent Fe transporter (OFeT) (TC 9.A.10.1) family.</text>
</comment>
<gene>
    <name evidence="7" type="ORF">PL9214290368</name>
</gene>
<feature type="transmembrane region" description="Helical" evidence="6">
    <location>
        <begin position="85"/>
        <end position="102"/>
    </location>
</feature>
<dbReference type="AlphaFoldDB" id="A0A1J1LGR8"/>
<organism evidence="7 8">
    <name type="scientific">Planktothrix tepida PCC 9214</name>
    <dbReference type="NCBI Taxonomy" id="671072"/>
    <lineage>
        <taxon>Bacteria</taxon>
        <taxon>Bacillati</taxon>
        <taxon>Cyanobacteriota</taxon>
        <taxon>Cyanophyceae</taxon>
        <taxon>Oscillatoriophycideae</taxon>
        <taxon>Oscillatoriales</taxon>
        <taxon>Microcoleaceae</taxon>
        <taxon>Planktothrix</taxon>
    </lineage>
</organism>
<evidence type="ECO:0000256" key="5">
    <source>
        <dbReference type="ARBA" id="ARBA00023136"/>
    </source>
</evidence>
<dbReference type="PANTHER" id="PTHR31632">
    <property type="entry name" value="IRON TRANSPORTER FTH1"/>
    <property type="match status" value="1"/>
</dbReference>
<dbReference type="InterPro" id="IPR004923">
    <property type="entry name" value="FTR1/Fip1/EfeU"/>
</dbReference>
<dbReference type="GO" id="GO:0033573">
    <property type="term" value="C:high-affinity iron permease complex"/>
    <property type="evidence" value="ECO:0007669"/>
    <property type="project" value="InterPro"/>
</dbReference>
<dbReference type="GO" id="GO:0015093">
    <property type="term" value="F:ferrous iron transmembrane transporter activity"/>
    <property type="evidence" value="ECO:0007669"/>
    <property type="project" value="TreeGrafter"/>
</dbReference>
<dbReference type="Proteomes" id="UP000184315">
    <property type="component" value="Unassembled WGS sequence"/>
</dbReference>
<protein>
    <recommendedName>
        <fullName evidence="9">Iron permease FTR1</fullName>
    </recommendedName>
</protein>
<sequence length="310" mass="33431">MEITAALPTFLITLREGFEAALVVGIVLACLKKAEQSHLNSWVFSGVVIGILASAVFGVLFGWLIQGIATSEHPYAPVFGEFLEAGIGLFAITMLSWMLIWMTQQAKSLKAEVEGAVKAAIENHQTAAGWGIFGLIFIAVLREGLETVIFILATFQQSIMAAIGAILGLFVAAGLGLLLFKWGVKINIRLFFQIMGVFLLLIVAGLIISVLTHLDAGVGILAQINSNYAGFCLTQPTSCLLGNLVLNAEGFLPDKQFPGIVLKALFGYRDHLYFVQIVSYFLFLITVGGFYLKEVNGKASLPLKPEKSAS</sequence>
<feature type="transmembrane region" description="Helical" evidence="6">
    <location>
        <begin position="159"/>
        <end position="178"/>
    </location>
</feature>
<dbReference type="STRING" id="671072.PL9214290368"/>
<feature type="transmembrane region" description="Helical" evidence="6">
    <location>
        <begin position="128"/>
        <end position="153"/>
    </location>
</feature>
<evidence type="ECO:0000313" key="7">
    <source>
        <dbReference type="EMBL" id="CUR30777.1"/>
    </source>
</evidence>
<dbReference type="EMBL" id="CZDF01000132">
    <property type="protein sequence ID" value="CUR30777.1"/>
    <property type="molecule type" value="Genomic_DNA"/>
</dbReference>
<keyword evidence="5 6" id="KW-0472">Membrane</keyword>
<keyword evidence="3 6" id="KW-0812">Transmembrane</keyword>
<evidence type="ECO:0000256" key="2">
    <source>
        <dbReference type="ARBA" id="ARBA00008333"/>
    </source>
</evidence>
<evidence type="ECO:0000256" key="6">
    <source>
        <dbReference type="SAM" id="Phobius"/>
    </source>
</evidence>
<feature type="transmembrane region" description="Helical" evidence="6">
    <location>
        <begin position="43"/>
        <end position="65"/>
    </location>
</feature>
<dbReference type="OrthoDB" id="8215804at2"/>
<evidence type="ECO:0000313" key="8">
    <source>
        <dbReference type="Proteomes" id="UP000184315"/>
    </source>
</evidence>
<keyword evidence="4 6" id="KW-1133">Transmembrane helix</keyword>
<reference evidence="8" key="1">
    <citation type="submission" date="2015-10" db="EMBL/GenBank/DDBJ databases">
        <authorList>
            <person name="Regsiter A."/>
            <person name="william w."/>
        </authorList>
    </citation>
    <scope>NUCLEOTIDE SEQUENCE [LARGE SCALE GENOMIC DNA]</scope>
</reference>
<feature type="transmembrane region" description="Helical" evidence="6">
    <location>
        <begin position="190"/>
        <end position="211"/>
    </location>
</feature>
<evidence type="ECO:0000256" key="4">
    <source>
        <dbReference type="ARBA" id="ARBA00022989"/>
    </source>
</evidence>
<evidence type="ECO:0000256" key="3">
    <source>
        <dbReference type="ARBA" id="ARBA00022692"/>
    </source>
</evidence>